<evidence type="ECO:0000313" key="2">
    <source>
        <dbReference type="EMBL" id="MBA0816475.1"/>
    </source>
</evidence>
<feature type="region of interest" description="Disordered" evidence="1">
    <location>
        <begin position="102"/>
        <end position="126"/>
    </location>
</feature>
<organism evidence="2 3">
    <name type="scientific">Gossypium harknessii</name>
    <dbReference type="NCBI Taxonomy" id="34285"/>
    <lineage>
        <taxon>Eukaryota</taxon>
        <taxon>Viridiplantae</taxon>
        <taxon>Streptophyta</taxon>
        <taxon>Embryophyta</taxon>
        <taxon>Tracheophyta</taxon>
        <taxon>Spermatophyta</taxon>
        <taxon>Magnoliopsida</taxon>
        <taxon>eudicotyledons</taxon>
        <taxon>Gunneridae</taxon>
        <taxon>Pentapetalae</taxon>
        <taxon>rosids</taxon>
        <taxon>malvids</taxon>
        <taxon>Malvales</taxon>
        <taxon>Malvaceae</taxon>
        <taxon>Malvoideae</taxon>
        <taxon>Gossypium</taxon>
    </lineage>
</organism>
<dbReference type="EMBL" id="JABFAD010000013">
    <property type="protein sequence ID" value="MBA0816475.1"/>
    <property type="molecule type" value="Genomic_DNA"/>
</dbReference>
<name>A0A7J9I5P4_9ROSI</name>
<keyword evidence="3" id="KW-1185">Reference proteome</keyword>
<sequence>MVVDLTPVQTLSWKEKLLGKGYLDQKGVSEATSLEADDDFVLLDDDIKRSFVNDIPSIEFLAKINQLLIKDMSTSVPSMPFQLMDIENDYFLVKFQNSKDYEKISKPPRPCVQKEDTLGNWQNGRK</sequence>
<reference evidence="2 3" key="1">
    <citation type="journal article" date="2019" name="Genome Biol. Evol.">
        <title>Insights into the evolution of the New World diploid cottons (Gossypium, subgenus Houzingenia) based on genome sequencing.</title>
        <authorList>
            <person name="Grover C.E."/>
            <person name="Arick M.A. 2nd"/>
            <person name="Thrash A."/>
            <person name="Conover J.L."/>
            <person name="Sanders W.S."/>
            <person name="Peterson D.G."/>
            <person name="Frelichowski J.E."/>
            <person name="Scheffler J.A."/>
            <person name="Scheffler B.E."/>
            <person name="Wendel J.F."/>
        </authorList>
    </citation>
    <scope>NUCLEOTIDE SEQUENCE [LARGE SCALE GENOMIC DNA]</scope>
    <source>
        <strain evidence="2">0</strain>
        <tissue evidence="2">Leaf</tissue>
    </source>
</reference>
<comment type="caution">
    <text evidence="2">The sequence shown here is derived from an EMBL/GenBank/DDBJ whole genome shotgun (WGS) entry which is preliminary data.</text>
</comment>
<gene>
    <name evidence="2" type="ORF">Gohar_001136</name>
</gene>
<protein>
    <submittedName>
        <fullName evidence="2">Uncharacterized protein</fullName>
    </submittedName>
</protein>
<feature type="non-terminal residue" evidence="2">
    <location>
        <position position="126"/>
    </location>
</feature>
<dbReference type="OrthoDB" id="10444470at2759"/>
<accession>A0A7J9I5P4</accession>
<proteinExistence type="predicted"/>
<dbReference type="Proteomes" id="UP000593560">
    <property type="component" value="Unassembled WGS sequence"/>
</dbReference>
<dbReference type="AlphaFoldDB" id="A0A7J9I5P4"/>
<evidence type="ECO:0000256" key="1">
    <source>
        <dbReference type="SAM" id="MobiDB-lite"/>
    </source>
</evidence>
<evidence type="ECO:0000313" key="3">
    <source>
        <dbReference type="Proteomes" id="UP000593560"/>
    </source>
</evidence>